<dbReference type="OrthoDB" id="4416239at2759"/>
<reference evidence="6" key="1">
    <citation type="journal article" date="2017" name="Genome Biol.">
        <title>Comparative genomics reveals high biological diversity and specific adaptations in the industrially and medically important fungal genus Aspergillus.</title>
        <authorList>
            <person name="de Vries R.P."/>
            <person name="Riley R."/>
            <person name="Wiebenga A."/>
            <person name="Aguilar-Osorio G."/>
            <person name="Amillis S."/>
            <person name="Uchima C.A."/>
            <person name="Anderluh G."/>
            <person name="Asadollahi M."/>
            <person name="Askin M."/>
            <person name="Barry K."/>
            <person name="Battaglia E."/>
            <person name="Bayram O."/>
            <person name="Benocci T."/>
            <person name="Braus-Stromeyer S.A."/>
            <person name="Caldana C."/>
            <person name="Canovas D."/>
            <person name="Cerqueira G.C."/>
            <person name="Chen F."/>
            <person name="Chen W."/>
            <person name="Choi C."/>
            <person name="Clum A."/>
            <person name="Dos Santos R.A."/>
            <person name="Damasio A.R."/>
            <person name="Diallinas G."/>
            <person name="Emri T."/>
            <person name="Fekete E."/>
            <person name="Flipphi M."/>
            <person name="Freyberg S."/>
            <person name="Gallo A."/>
            <person name="Gournas C."/>
            <person name="Habgood R."/>
            <person name="Hainaut M."/>
            <person name="Harispe M.L."/>
            <person name="Henrissat B."/>
            <person name="Hilden K.S."/>
            <person name="Hope R."/>
            <person name="Hossain A."/>
            <person name="Karabika E."/>
            <person name="Karaffa L."/>
            <person name="Karanyi Z."/>
            <person name="Krasevec N."/>
            <person name="Kuo A."/>
            <person name="Kusch H."/>
            <person name="LaButti K."/>
            <person name="Lagendijk E.L."/>
            <person name="Lapidus A."/>
            <person name="Levasseur A."/>
            <person name="Lindquist E."/>
            <person name="Lipzen A."/>
            <person name="Logrieco A.F."/>
            <person name="MacCabe A."/>
            <person name="Maekelae M.R."/>
            <person name="Malavazi I."/>
            <person name="Melin P."/>
            <person name="Meyer V."/>
            <person name="Mielnichuk N."/>
            <person name="Miskei M."/>
            <person name="Molnar A.P."/>
            <person name="Mule G."/>
            <person name="Ngan C.Y."/>
            <person name="Orejas M."/>
            <person name="Orosz E."/>
            <person name="Ouedraogo J.P."/>
            <person name="Overkamp K.M."/>
            <person name="Park H.-S."/>
            <person name="Perrone G."/>
            <person name="Piumi F."/>
            <person name="Punt P.J."/>
            <person name="Ram A.F."/>
            <person name="Ramon A."/>
            <person name="Rauscher S."/>
            <person name="Record E."/>
            <person name="Riano-Pachon D.M."/>
            <person name="Robert V."/>
            <person name="Roehrig J."/>
            <person name="Ruller R."/>
            <person name="Salamov A."/>
            <person name="Salih N.S."/>
            <person name="Samson R.A."/>
            <person name="Sandor E."/>
            <person name="Sanguinetti M."/>
            <person name="Schuetze T."/>
            <person name="Sepcic K."/>
            <person name="Shelest E."/>
            <person name="Sherlock G."/>
            <person name="Sophianopoulou V."/>
            <person name="Squina F.M."/>
            <person name="Sun H."/>
            <person name="Susca A."/>
            <person name="Todd R.B."/>
            <person name="Tsang A."/>
            <person name="Unkles S.E."/>
            <person name="van de Wiele N."/>
            <person name="van Rossen-Uffink D."/>
            <person name="Oliveira J.V."/>
            <person name="Vesth T.C."/>
            <person name="Visser J."/>
            <person name="Yu J.-H."/>
            <person name="Zhou M."/>
            <person name="Andersen M.R."/>
            <person name="Archer D.B."/>
            <person name="Baker S.E."/>
            <person name="Benoit I."/>
            <person name="Brakhage A.A."/>
            <person name="Braus G.H."/>
            <person name="Fischer R."/>
            <person name="Frisvad J.C."/>
            <person name="Goldman G.H."/>
            <person name="Houbraken J."/>
            <person name="Oakley B."/>
            <person name="Pocsi I."/>
            <person name="Scazzocchio C."/>
            <person name="Seiboth B."/>
            <person name="vanKuyk P.A."/>
            <person name="Wortman J."/>
            <person name="Dyer P.S."/>
            <person name="Grigoriev I.V."/>
        </authorList>
    </citation>
    <scope>NUCLEOTIDE SEQUENCE [LARGE SCALE GENOMIC DNA]</scope>
    <source>
        <strain evidence="6">CBS 101740 / IMI 381727 / IBT 21946</strain>
    </source>
</reference>
<dbReference type="SFLD" id="SFLDG00358">
    <property type="entry name" value="Main_(cytGST)"/>
    <property type="match status" value="1"/>
</dbReference>
<dbReference type="Pfam" id="PF05378">
    <property type="entry name" value="Hydant_A_N"/>
    <property type="match status" value="1"/>
</dbReference>
<evidence type="ECO:0000256" key="2">
    <source>
        <dbReference type="SAM" id="MobiDB-lite"/>
    </source>
</evidence>
<feature type="domain" description="GST N-terminal" evidence="3">
    <location>
        <begin position="1712"/>
        <end position="1790"/>
    </location>
</feature>
<dbReference type="Pfam" id="PF02538">
    <property type="entry name" value="Hydantoinase_B"/>
    <property type="match status" value="1"/>
</dbReference>
<dbReference type="InterPro" id="IPR049517">
    <property type="entry name" value="ACX-like_C"/>
</dbReference>
<dbReference type="InterPro" id="IPR008040">
    <property type="entry name" value="Hydant_A_N"/>
</dbReference>
<dbReference type="PROSITE" id="PS50405">
    <property type="entry name" value="GST_CTER"/>
    <property type="match status" value="1"/>
</dbReference>
<protein>
    <recommendedName>
        <fullName evidence="7">Glutathione transferase</fullName>
    </recommendedName>
</protein>
<feature type="region of interest" description="Disordered" evidence="2">
    <location>
        <begin position="1461"/>
        <end position="1481"/>
    </location>
</feature>
<dbReference type="InterPro" id="IPR002821">
    <property type="entry name" value="Hydantoinase_A"/>
</dbReference>
<comment type="similarity">
    <text evidence="1">Belongs to the oxoprolinase family.</text>
</comment>
<evidence type="ECO:0000259" key="4">
    <source>
        <dbReference type="PROSITE" id="PS50405"/>
    </source>
</evidence>
<dbReference type="Pfam" id="PF13410">
    <property type="entry name" value="GST_C_2"/>
    <property type="match status" value="1"/>
</dbReference>
<dbReference type="PROSITE" id="PS50404">
    <property type="entry name" value="GST_NTER"/>
    <property type="match status" value="1"/>
</dbReference>
<dbReference type="PANTHER" id="PTHR11365">
    <property type="entry name" value="5-OXOPROLINASE RELATED"/>
    <property type="match status" value="1"/>
</dbReference>
<dbReference type="InterPro" id="IPR036249">
    <property type="entry name" value="Thioredoxin-like_sf"/>
</dbReference>
<evidence type="ECO:0000313" key="5">
    <source>
        <dbReference type="EMBL" id="OJJ74796.1"/>
    </source>
</evidence>
<dbReference type="InterPro" id="IPR045079">
    <property type="entry name" value="Oxoprolinase-like"/>
</dbReference>
<evidence type="ECO:0000313" key="6">
    <source>
        <dbReference type="Proteomes" id="UP000184499"/>
    </source>
</evidence>
<dbReference type="Pfam" id="PF19278">
    <property type="entry name" value="Hydant_A_C"/>
    <property type="match status" value="1"/>
</dbReference>
<accession>A0A1L9UTA4</accession>
<dbReference type="EMBL" id="KV878681">
    <property type="protein sequence ID" value="OJJ74796.1"/>
    <property type="molecule type" value="Genomic_DNA"/>
</dbReference>
<evidence type="ECO:0000259" key="3">
    <source>
        <dbReference type="PROSITE" id="PS50404"/>
    </source>
</evidence>
<dbReference type="SUPFAM" id="SSF52833">
    <property type="entry name" value="Thioredoxin-like"/>
    <property type="match status" value="1"/>
</dbReference>
<dbReference type="SFLD" id="SFLDS00019">
    <property type="entry name" value="Glutathione_Transferase_(cytos"/>
    <property type="match status" value="1"/>
</dbReference>
<proteinExistence type="inferred from homology"/>
<dbReference type="Pfam" id="PF13417">
    <property type="entry name" value="GST_N_3"/>
    <property type="match status" value="1"/>
</dbReference>
<dbReference type="STRING" id="767769.A0A1L9UTA4"/>
<keyword evidence="6" id="KW-1185">Reference proteome</keyword>
<evidence type="ECO:0008006" key="7">
    <source>
        <dbReference type="Google" id="ProtNLM"/>
    </source>
</evidence>
<dbReference type="GO" id="GO:0006749">
    <property type="term" value="P:glutathione metabolic process"/>
    <property type="evidence" value="ECO:0007669"/>
    <property type="project" value="TreeGrafter"/>
</dbReference>
<dbReference type="InterPro" id="IPR036282">
    <property type="entry name" value="Glutathione-S-Trfase_C_sf"/>
</dbReference>
<dbReference type="Gene3D" id="1.20.1050.10">
    <property type="match status" value="1"/>
</dbReference>
<evidence type="ECO:0000256" key="1">
    <source>
        <dbReference type="ARBA" id="ARBA00010403"/>
    </source>
</evidence>
<organism evidence="5 6">
    <name type="scientific">Aspergillus brasiliensis (strain CBS 101740 / IMI 381727 / IBT 21946)</name>
    <dbReference type="NCBI Taxonomy" id="767769"/>
    <lineage>
        <taxon>Eukaryota</taxon>
        <taxon>Fungi</taxon>
        <taxon>Dikarya</taxon>
        <taxon>Ascomycota</taxon>
        <taxon>Pezizomycotina</taxon>
        <taxon>Eurotiomycetes</taxon>
        <taxon>Eurotiomycetidae</taxon>
        <taxon>Eurotiales</taxon>
        <taxon>Aspergillaceae</taxon>
        <taxon>Aspergillus</taxon>
        <taxon>Aspergillus subgen. Circumdati</taxon>
    </lineage>
</organism>
<dbReference type="InterPro" id="IPR003692">
    <property type="entry name" value="Hydantoinase_B"/>
</dbReference>
<dbReference type="GeneID" id="93573114"/>
<gene>
    <name evidence="5" type="ORF">ASPBRDRAFT_193488</name>
</gene>
<feature type="domain" description="GST C-terminal" evidence="4">
    <location>
        <begin position="1796"/>
        <end position="1932"/>
    </location>
</feature>
<dbReference type="Gene3D" id="3.40.30.10">
    <property type="entry name" value="Glutaredoxin"/>
    <property type="match status" value="1"/>
</dbReference>
<dbReference type="InterPro" id="IPR010987">
    <property type="entry name" value="Glutathione-S-Trfase_C-like"/>
</dbReference>
<dbReference type="CDD" id="cd00299">
    <property type="entry name" value="GST_C_family"/>
    <property type="match status" value="1"/>
</dbReference>
<dbReference type="Proteomes" id="UP000184499">
    <property type="component" value="Unassembled WGS sequence"/>
</dbReference>
<dbReference type="GO" id="GO:0005829">
    <property type="term" value="C:cytosol"/>
    <property type="evidence" value="ECO:0007669"/>
    <property type="project" value="TreeGrafter"/>
</dbReference>
<dbReference type="InterPro" id="IPR040079">
    <property type="entry name" value="Glutathione_S-Trfase"/>
</dbReference>
<name>A0A1L9UTA4_ASPBC</name>
<dbReference type="VEuPathDB" id="FungiDB:ASPBRDRAFT_193488"/>
<dbReference type="Pfam" id="PF01968">
    <property type="entry name" value="Hydantoinase_A"/>
    <property type="match status" value="1"/>
</dbReference>
<dbReference type="InterPro" id="IPR004045">
    <property type="entry name" value="Glutathione_S-Trfase_N"/>
</dbReference>
<dbReference type="SUPFAM" id="SSF47616">
    <property type="entry name" value="GST C-terminal domain-like"/>
    <property type="match status" value="1"/>
</dbReference>
<sequence>MAVSGISISIDSGGTFTDIHASVPGKSKDITLKLPSIDPQKYHDAPTEGVRRVLEIATGSQIPRESPLDFSVVKSIRMGTTVAANALSEGKGERSALVITKGFRDLLELGDQTPLDLFGFTVPKPMAVYEKVLEVDERVVLEPPSDDPGDHVANVDPDTVFDTGVSQQVIRIVREPYWGIVSQQFVEMHDSGIRSVSICLMHSSVYPNHEFRLADLARKAGLNVTVSSLLHPKIGMVARAESATLHAYITPVIRKHVEHFRNLFVGQLRDPTLPQCEFLQNDGTMAHIHDIVGSKGILSSSVGGLLGYASTCYDRSSGKPLVGFDMGGTSTKISRFAGEYERVTTTLAGNTIELPQLNINTIATGGSSQLSWSTGSARVGPNSVGAHPGPACYGKGGPLTVTDANLLLGRLVPECFPKVGGPNGDEALDIAATRRMFDSLCSDINNGAESDASELTPEQAALNFLRIANENMCRAIRRQTETRGYEASSHDLVAFGGAAGQHACFIASSLGIDRVILHHHSSMLSAYGMAFGNLVSDLEEPLECVFRKDTIPRIREIEASLRARAALELRERGIEDEDDIEFKVEILMHYEGSHTIIAIPKPENELELTGKFAEIHRKNYGFTAARPVVACTVRLHAVGLKKTPSDLSPAQQLACLGEFQVPSCEAREMSKEVYFEERGWQLTPVYRLESLRTADRIEGPALIVDDTQTILVTPKAQATILKSHVVIDIPSPTARSVVQKIAIDPLQLSIFDHRFASMIKKMTRALRKTDISSEMKKYLKFSCGIFSANSRLIASAPFGPSHISTMKCAVQSNRGNWKHKLQDGDILVFRHPMVTPVFHGGVIVFYSTSSGIFTESSALSTKEPWQEDGEIVPAEIVRDGAIDEEAIEKYVLSERNQHSDCSDSSYLADNLANLRVLVNANQQARVSLTKLLEDQEVNVISSYVKAMERRPETAVRQLLRMTYDKCGGRPLVATDLMSDGSPICLKITIDYDKGEADFDFTGTGRTNFPSHVAQAAVMYLLQYWIKGDLRFSQGLLNPIKIILPSRADPAPSPQSEDAISKRRVASHHVLELMLQCFDIYASGRLHNLMFSVRGRITSDGTYIPGFIHQETIVGGSCAGPDWQGKNAMEVGTTRTRIIDTELLERQYPCLVWEFSVRRGSGGQGQFYGGDGCNRVIEFLKPVSLTVMSECQPPSPDGFHGGCHGEPGVNLLVKKATTDQEQKQVIDLGPKSTTNVCRGDTLIIQTSGGSGWGEPTASDKSAYRKRSQYVLSPRPSTALMTANSPQQNFDLSTTMDHPSLPSEADTTLHHTASTVLHPSLTSVAEDASTLAAQHQDPQLVPTHRQGQVSIDEDSLHGLQCAVDELDYSQQSHQSRHQHHQQPHLQSLVKRPDQHVDIRTIIDPPDLDAWRERLFNVDEMIVLSEEQFLTYFPHIDNVYSHRSTQHYKRKPLISHYWDCRLKGRPPGTPKSNDPNIKKRKRTARQRDLCDVKIKITEYFPGHDVMGSDLGVLDGLGVPSPVLQDSAVREQQQAQNQQFGLLTPSLNPALPEDHPGVNGQRFFTIQRVNGNGANGKNDGVSGGHRHTLEDSDRVKKNSVQRFLLKEVREKKRSLNACYVIRRKSAYRRLSSPLVNCTFTSSIMLRRSVLSLQPLLFGSLFKRAPSAVKTRLIRLPSNEHRTQTRVMATQNQIQKQYHTKATGLAAQTVAHRSQENELKLYGSCFCPFVQRVWVALEIKGIPYQYIEVDPYKKPQSLLDVNPRGLVPALRHGDWGSYESSVLLEYLEDLNVGTPLLPPGDAKLRAHCRLWTDFINRHIVPNFYRVLQEQDTQKQIANAQELRDAFNTLVGAADAQGPFFLGAQISFVDVQVAPWIIRLRRALKPYRGWPDPEPGSRWGAWVDAIENNEHIQATTSTDELYLDSYERYAQNRPNTSQVANAINAGRGLP</sequence>
<dbReference type="PANTHER" id="PTHR11365:SF2">
    <property type="entry name" value="5-OXOPROLINASE"/>
    <property type="match status" value="1"/>
</dbReference>
<dbReference type="CDD" id="cd00570">
    <property type="entry name" value="GST_N_family"/>
    <property type="match status" value="1"/>
</dbReference>
<dbReference type="OMA" id="GYASTCY"/>
<dbReference type="GO" id="GO:0017168">
    <property type="term" value="F:5-oxoprolinase (ATP-hydrolyzing) activity"/>
    <property type="evidence" value="ECO:0007669"/>
    <property type="project" value="TreeGrafter"/>
</dbReference>
<dbReference type="RefSeq" id="XP_067482044.1">
    <property type="nucleotide sequence ID" value="XM_067620626.1"/>
</dbReference>
<feature type="region of interest" description="Disordered" evidence="2">
    <location>
        <begin position="1366"/>
        <end position="1390"/>
    </location>
</feature>